<proteinExistence type="predicted"/>
<evidence type="ECO:0000313" key="3">
    <source>
        <dbReference type="Proteomes" id="UP000295357"/>
    </source>
</evidence>
<sequence>MSSAPALKYLSGYPPALLAQVQGLIEAGRLGPYLAERYPEGHEVRSDKALFDYTQALKQRFMRNAEPLNKVCFDAKLKVIQHALGTHTRAQTVQGSKLKTRREIRVATLFKEAPADFLRMIVVHELAHIRELEHNKAFYQLCEHMEPRYGQLEFDLRLWLTQRELGAVAPPA</sequence>
<keyword evidence="3" id="KW-1185">Reference proteome</keyword>
<dbReference type="OrthoDB" id="9000630at2"/>
<feature type="domain" description="YgjP-like metallopeptidase" evidence="1">
    <location>
        <begin position="94"/>
        <end position="153"/>
    </location>
</feature>
<protein>
    <recommendedName>
        <fullName evidence="1">YgjP-like metallopeptidase domain-containing protein</fullName>
    </recommendedName>
</protein>
<dbReference type="InterPro" id="IPR002725">
    <property type="entry name" value="YgjP-like_metallopeptidase"/>
</dbReference>
<dbReference type="InterPro" id="IPR053136">
    <property type="entry name" value="UTP_pyrophosphatase-like"/>
</dbReference>
<gene>
    <name evidence="2" type="ORF">DFR39_11238</name>
</gene>
<dbReference type="EMBL" id="SNXE01000012">
    <property type="protein sequence ID" value="TDP05006.1"/>
    <property type="molecule type" value="Genomic_DNA"/>
</dbReference>
<evidence type="ECO:0000259" key="1">
    <source>
        <dbReference type="Pfam" id="PF01863"/>
    </source>
</evidence>
<dbReference type="Proteomes" id="UP000295357">
    <property type="component" value="Unassembled WGS sequence"/>
</dbReference>
<name>A0A4R6MUF4_9BURK</name>
<dbReference type="RefSeq" id="WP_133605348.1">
    <property type="nucleotide sequence ID" value="NZ_JAUFPJ010000014.1"/>
</dbReference>
<dbReference type="AlphaFoldDB" id="A0A4R6MUF4"/>
<dbReference type="CDD" id="cd07344">
    <property type="entry name" value="M48_yhfN_like"/>
    <property type="match status" value="1"/>
</dbReference>
<reference evidence="2 3" key="1">
    <citation type="submission" date="2019-03" db="EMBL/GenBank/DDBJ databases">
        <title>Genomic Encyclopedia of Type Strains, Phase IV (KMG-IV): sequencing the most valuable type-strain genomes for metagenomic binning, comparative biology and taxonomic classification.</title>
        <authorList>
            <person name="Goeker M."/>
        </authorList>
    </citation>
    <scope>NUCLEOTIDE SEQUENCE [LARGE SCALE GENOMIC DNA]</scope>
    <source>
        <strain evidence="2 3">DSM 25082</strain>
    </source>
</reference>
<dbReference type="PANTHER" id="PTHR30399:SF1">
    <property type="entry name" value="UTP PYROPHOSPHATASE"/>
    <property type="match status" value="1"/>
</dbReference>
<dbReference type="PANTHER" id="PTHR30399">
    <property type="entry name" value="UNCHARACTERIZED PROTEIN YGJP"/>
    <property type="match status" value="1"/>
</dbReference>
<dbReference type="Pfam" id="PF01863">
    <property type="entry name" value="YgjP-like"/>
    <property type="match status" value="1"/>
</dbReference>
<dbReference type="Gene3D" id="3.30.2010.10">
    <property type="entry name" value="Metalloproteases ('zincins'), catalytic domain"/>
    <property type="match status" value="1"/>
</dbReference>
<evidence type="ECO:0000313" key="2">
    <source>
        <dbReference type="EMBL" id="TDP05006.1"/>
    </source>
</evidence>
<comment type="caution">
    <text evidence="2">The sequence shown here is derived from an EMBL/GenBank/DDBJ whole genome shotgun (WGS) entry which is preliminary data.</text>
</comment>
<organism evidence="2 3">
    <name type="scientific">Roseateles asaccharophilus</name>
    <dbReference type="NCBI Taxonomy" id="582607"/>
    <lineage>
        <taxon>Bacteria</taxon>
        <taxon>Pseudomonadati</taxon>
        <taxon>Pseudomonadota</taxon>
        <taxon>Betaproteobacteria</taxon>
        <taxon>Burkholderiales</taxon>
        <taxon>Sphaerotilaceae</taxon>
        <taxon>Roseateles</taxon>
    </lineage>
</organism>
<accession>A0A4R6MUF4</accession>